<dbReference type="EC" id="2.3.2.27" evidence="3"/>
<dbReference type="InterPro" id="IPR001841">
    <property type="entry name" value="Znf_RING"/>
</dbReference>
<evidence type="ECO:0000259" key="12">
    <source>
        <dbReference type="PROSITE" id="PS50089"/>
    </source>
</evidence>
<evidence type="ECO:0000256" key="11">
    <source>
        <dbReference type="SAM" id="Phobius"/>
    </source>
</evidence>
<evidence type="ECO:0000256" key="5">
    <source>
        <dbReference type="ARBA" id="ARBA00022723"/>
    </source>
</evidence>
<evidence type="ECO:0000313" key="14">
    <source>
        <dbReference type="Proteomes" id="UP000030645"/>
    </source>
</evidence>
<evidence type="ECO:0000256" key="4">
    <source>
        <dbReference type="ARBA" id="ARBA00022679"/>
    </source>
</evidence>
<evidence type="ECO:0000313" key="13">
    <source>
        <dbReference type="EMBL" id="EXC09714.1"/>
    </source>
</evidence>
<feature type="compositionally biased region" description="Polar residues" evidence="10">
    <location>
        <begin position="337"/>
        <end position="348"/>
    </location>
</feature>
<keyword evidence="7" id="KW-0833">Ubl conjugation pathway</keyword>
<keyword evidence="5" id="KW-0479">Metal-binding</keyword>
<feature type="region of interest" description="Disordered" evidence="10">
    <location>
        <begin position="337"/>
        <end position="375"/>
    </location>
</feature>
<keyword evidence="8" id="KW-0862">Zinc</keyword>
<dbReference type="GO" id="GO:0016567">
    <property type="term" value="P:protein ubiquitination"/>
    <property type="evidence" value="ECO:0007669"/>
    <property type="project" value="UniProtKB-UniPathway"/>
</dbReference>
<dbReference type="GO" id="GO:0008270">
    <property type="term" value="F:zinc ion binding"/>
    <property type="evidence" value="ECO:0007669"/>
    <property type="project" value="UniProtKB-KW"/>
</dbReference>
<proteinExistence type="predicted"/>
<dbReference type="Pfam" id="PF13639">
    <property type="entry name" value="zf-RING_2"/>
    <property type="match status" value="1"/>
</dbReference>
<dbReference type="SMART" id="SM00184">
    <property type="entry name" value="RING"/>
    <property type="match status" value="1"/>
</dbReference>
<dbReference type="eggNOG" id="KOG0800">
    <property type="taxonomic scope" value="Eukaryota"/>
</dbReference>
<evidence type="ECO:0000256" key="6">
    <source>
        <dbReference type="ARBA" id="ARBA00022771"/>
    </source>
</evidence>
<protein>
    <recommendedName>
        <fullName evidence="3">RING-type E3 ubiquitin transferase</fullName>
        <ecNumber evidence="3">2.3.2.27</ecNumber>
    </recommendedName>
</protein>
<feature type="region of interest" description="Disordered" evidence="10">
    <location>
        <begin position="182"/>
        <end position="205"/>
    </location>
</feature>
<dbReference type="Proteomes" id="UP000030645">
    <property type="component" value="Unassembled WGS sequence"/>
</dbReference>
<dbReference type="EMBL" id="KE345620">
    <property type="protein sequence ID" value="EXC09714.1"/>
    <property type="molecule type" value="Genomic_DNA"/>
</dbReference>
<dbReference type="UniPathway" id="UPA00143"/>
<keyword evidence="11" id="KW-0472">Membrane</keyword>
<evidence type="ECO:0000256" key="7">
    <source>
        <dbReference type="ARBA" id="ARBA00022786"/>
    </source>
</evidence>
<feature type="compositionally biased region" description="Low complexity" evidence="10">
    <location>
        <begin position="350"/>
        <end position="360"/>
    </location>
</feature>
<evidence type="ECO:0000256" key="9">
    <source>
        <dbReference type="PROSITE-ProRule" id="PRU00175"/>
    </source>
</evidence>
<keyword evidence="14" id="KW-1185">Reference proteome</keyword>
<dbReference type="PROSITE" id="PS50089">
    <property type="entry name" value="ZF_RING_2"/>
    <property type="match status" value="1"/>
</dbReference>
<dbReference type="InterPro" id="IPR044600">
    <property type="entry name" value="ATL1/ATL16-like"/>
</dbReference>
<dbReference type="GO" id="GO:0061630">
    <property type="term" value="F:ubiquitin protein ligase activity"/>
    <property type="evidence" value="ECO:0007669"/>
    <property type="project" value="UniProtKB-EC"/>
</dbReference>
<evidence type="ECO:0000256" key="3">
    <source>
        <dbReference type="ARBA" id="ARBA00012483"/>
    </source>
</evidence>
<sequence>MGKHQPGKGDDCKKSGNLCEVPDPPSPFLNHAVRKGFLITGCLISGVLLVCVVFMIMKRYFSRRNASTERNLPILFDTQQDFVDEDHGPTIDHHIWYINTVGLPQSVIDSITACEYKKDEGLIEGTECSVCLSEFEEGENIRLLPKCSHAFHISCIDRWLRSHKNCPLCRAPIVRDISAETAPQASVAEPRSDAVSSEDRMRENSENHGVVLSDQVDDGGTSEVRVRVDCGEIPIEFAINGGDRIKGLCNSVVRSCDSRALSDLGDQREVVGEDFQPMRRSVSMDASSATAVYRAVTIVSDQGSSNSQLAVPVKSSNLAIVSKRVTRNLSLYKLMRSSSSGRSLQKGPTSMKRSSSSRKSFASKHGRSQSSIFPP</sequence>
<keyword evidence="11" id="KW-0812">Transmembrane</keyword>
<feature type="domain" description="RING-type" evidence="12">
    <location>
        <begin position="128"/>
        <end position="170"/>
    </location>
</feature>
<gene>
    <name evidence="13" type="ORF">L484_019811</name>
</gene>
<dbReference type="KEGG" id="mnt:21402730"/>
<reference evidence="14" key="1">
    <citation type="submission" date="2013-01" db="EMBL/GenBank/DDBJ databases">
        <title>Draft Genome Sequence of a Mulberry Tree, Morus notabilis C.K. Schneid.</title>
        <authorList>
            <person name="He N."/>
            <person name="Zhao S."/>
        </authorList>
    </citation>
    <scope>NUCLEOTIDE SEQUENCE</scope>
</reference>
<accession>W9RTZ7</accession>
<keyword evidence="11" id="KW-1133">Transmembrane helix</keyword>
<dbReference type="AlphaFoldDB" id="W9RTZ7"/>
<comment type="pathway">
    <text evidence="2">Protein modification; protein ubiquitination.</text>
</comment>
<dbReference type="Gene3D" id="3.30.40.10">
    <property type="entry name" value="Zinc/RING finger domain, C3HC4 (zinc finger)"/>
    <property type="match status" value="1"/>
</dbReference>
<evidence type="ECO:0000256" key="10">
    <source>
        <dbReference type="SAM" id="MobiDB-lite"/>
    </source>
</evidence>
<keyword evidence="4" id="KW-0808">Transferase</keyword>
<dbReference type="PANTHER" id="PTHR46913">
    <property type="entry name" value="RING-H2 FINGER PROTEIN ATL16"/>
    <property type="match status" value="1"/>
</dbReference>
<dbReference type="InterPro" id="IPR013083">
    <property type="entry name" value="Znf_RING/FYVE/PHD"/>
</dbReference>
<keyword evidence="6 9" id="KW-0863">Zinc-finger</keyword>
<dbReference type="PANTHER" id="PTHR46913:SF19">
    <property type="entry name" value="RING-TYPE E3 UBIQUITIN TRANSFERASE"/>
    <property type="match status" value="1"/>
</dbReference>
<comment type="catalytic activity">
    <reaction evidence="1">
        <text>S-ubiquitinyl-[E2 ubiquitin-conjugating enzyme]-L-cysteine + [acceptor protein]-L-lysine = [E2 ubiquitin-conjugating enzyme]-L-cysteine + N(6)-ubiquitinyl-[acceptor protein]-L-lysine.</text>
        <dbReference type="EC" id="2.3.2.27"/>
    </reaction>
</comment>
<evidence type="ECO:0000256" key="8">
    <source>
        <dbReference type="ARBA" id="ARBA00022833"/>
    </source>
</evidence>
<evidence type="ECO:0000256" key="2">
    <source>
        <dbReference type="ARBA" id="ARBA00004906"/>
    </source>
</evidence>
<dbReference type="SUPFAM" id="SSF57850">
    <property type="entry name" value="RING/U-box"/>
    <property type="match status" value="1"/>
</dbReference>
<name>W9RTZ7_9ROSA</name>
<dbReference type="OrthoDB" id="9984778at2759"/>
<evidence type="ECO:0000256" key="1">
    <source>
        <dbReference type="ARBA" id="ARBA00000900"/>
    </source>
</evidence>
<feature type="transmembrane region" description="Helical" evidence="11">
    <location>
        <begin position="36"/>
        <end position="57"/>
    </location>
</feature>
<dbReference type="CDD" id="cd16461">
    <property type="entry name" value="RING-H2_EL5-like"/>
    <property type="match status" value="1"/>
</dbReference>
<organism evidence="13 14">
    <name type="scientific">Morus notabilis</name>
    <dbReference type="NCBI Taxonomy" id="981085"/>
    <lineage>
        <taxon>Eukaryota</taxon>
        <taxon>Viridiplantae</taxon>
        <taxon>Streptophyta</taxon>
        <taxon>Embryophyta</taxon>
        <taxon>Tracheophyta</taxon>
        <taxon>Spermatophyta</taxon>
        <taxon>Magnoliopsida</taxon>
        <taxon>eudicotyledons</taxon>
        <taxon>Gunneridae</taxon>
        <taxon>Pentapetalae</taxon>
        <taxon>rosids</taxon>
        <taxon>fabids</taxon>
        <taxon>Rosales</taxon>
        <taxon>Moraceae</taxon>
        <taxon>Moreae</taxon>
        <taxon>Morus</taxon>
    </lineage>
</organism>